<dbReference type="PANTHER" id="PTHR24282">
    <property type="entry name" value="CYTOCHROME P450 FAMILY MEMBER"/>
    <property type="match status" value="1"/>
</dbReference>
<evidence type="ECO:0000256" key="2">
    <source>
        <dbReference type="ARBA" id="ARBA00010617"/>
    </source>
</evidence>
<evidence type="ECO:0000256" key="7">
    <source>
        <dbReference type="ARBA" id="ARBA00023002"/>
    </source>
</evidence>
<keyword evidence="6 13" id="KW-1133">Transmembrane helix</keyword>
<evidence type="ECO:0000256" key="10">
    <source>
        <dbReference type="ARBA" id="ARBA00023136"/>
    </source>
</evidence>
<evidence type="ECO:0008006" key="16">
    <source>
        <dbReference type="Google" id="ProtNLM"/>
    </source>
</evidence>
<keyword evidence="5 11" id="KW-0479">Metal-binding</keyword>
<dbReference type="Proteomes" id="UP000824120">
    <property type="component" value="Chromosome 7"/>
</dbReference>
<evidence type="ECO:0000256" key="3">
    <source>
        <dbReference type="ARBA" id="ARBA00022617"/>
    </source>
</evidence>
<keyword evidence="10 13" id="KW-0472">Membrane</keyword>
<accession>A0A9J5YCL4</accession>
<dbReference type="InterPro" id="IPR036396">
    <property type="entry name" value="Cyt_P450_sf"/>
</dbReference>
<dbReference type="GO" id="GO:0020037">
    <property type="term" value="F:heme binding"/>
    <property type="evidence" value="ECO:0007669"/>
    <property type="project" value="InterPro"/>
</dbReference>
<dbReference type="InterPro" id="IPR002401">
    <property type="entry name" value="Cyt_P450_E_grp-I"/>
</dbReference>
<dbReference type="InterPro" id="IPR001128">
    <property type="entry name" value="Cyt_P450"/>
</dbReference>
<keyword evidence="9 12" id="KW-0503">Monooxygenase</keyword>
<evidence type="ECO:0000256" key="6">
    <source>
        <dbReference type="ARBA" id="ARBA00022989"/>
    </source>
</evidence>
<sequence length="518" mass="59205">MEIILTSIAISICAIFLGICAWRFFNWLWLKPKKLEKYLRQQGLNGNSYKLFFGDLKVGYMISKEAKSKPMNFSHDITQRVSPLLHKTFTNYGKIAFTWFGPRPVVLINDAEMVKDIFSKPYIFVKPENYHIIKLLIKGLATANKDIWSRHRKIINPAFHLEKLKIMVPIFYSCCYDMVSKWEKIVTENGSYELDLWPNLEILTSNALSKAAFGSNYEEGKKIFDLQMELSELVMKSFPLPGASLLPTKTNRRVKEIAKEVRSSIQGIITKRLKAMERENAGISYDDLLGVLLESNSRQIKGVNKNLGMSIEEVIEECEFFYFAGHESTSVLIMWAIILLSKHLDWQERARQEILQVFGGQKPDFDDLSRLKIVNMILLETLRLYPPGVMFARVLGETTKLGNITLPCGVQVNIPTLFVHRDQEIWGNNANEFNPERFSEGVASSTNGKFGYFPFGFGPRVCIGQNFAMLEAKVALAMFLQHFTFDISPSYVHAPYLVVTLQAQYGAQVILRKVVKSE</sequence>
<evidence type="ECO:0000256" key="13">
    <source>
        <dbReference type="SAM" id="Phobius"/>
    </source>
</evidence>
<keyword evidence="8 11" id="KW-0408">Iron</keyword>
<keyword evidence="4 13" id="KW-0812">Transmembrane</keyword>
<protein>
    <recommendedName>
        <fullName evidence="16">Cytochrome P450</fullName>
    </recommendedName>
</protein>
<reference evidence="14 15" key="1">
    <citation type="submission" date="2020-09" db="EMBL/GenBank/DDBJ databases">
        <title>De no assembly of potato wild relative species, Solanum commersonii.</title>
        <authorList>
            <person name="Cho K."/>
        </authorList>
    </citation>
    <scope>NUCLEOTIDE SEQUENCE [LARGE SCALE GENOMIC DNA]</scope>
    <source>
        <strain evidence="14">LZ3.2</strain>
        <tissue evidence="14">Leaf</tissue>
    </source>
</reference>
<evidence type="ECO:0000313" key="14">
    <source>
        <dbReference type="EMBL" id="KAG5597312.1"/>
    </source>
</evidence>
<dbReference type="PANTHER" id="PTHR24282:SF207">
    <property type="entry name" value="CYTOCHROME P450 CYP72A219-LIKE"/>
    <property type="match status" value="1"/>
</dbReference>
<dbReference type="GO" id="GO:0016020">
    <property type="term" value="C:membrane"/>
    <property type="evidence" value="ECO:0007669"/>
    <property type="project" value="UniProtKB-SubCell"/>
</dbReference>
<dbReference type="Gene3D" id="1.10.630.10">
    <property type="entry name" value="Cytochrome P450"/>
    <property type="match status" value="1"/>
</dbReference>
<comment type="cofactor">
    <cofactor evidence="11">
        <name>heme</name>
        <dbReference type="ChEBI" id="CHEBI:30413"/>
    </cofactor>
</comment>
<dbReference type="InterPro" id="IPR050665">
    <property type="entry name" value="Cytochrome_P450_Monooxygen"/>
</dbReference>
<evidence type="ECO:0000256" key="9">
    <source>
        <dbReference type="ARBA" id="ARBA00023033"/>
    </source>
</evidence>
<comment type="similarity">
    <text evidence="2 12">Belongs to the cytochrome P450 family.</text>
</comment>
<dbReference type="PRINTS" id="PR00463">
    <property type="entry name" value="EP450I"/>
</dbReference>
<dbReference type="EMBL" id="JACXVP010000007">
    <property type="protein sequence ID" value="KAG5597312.1"/>
    <property type="molecule type" value="Genomic_DNA"/>
</dbReference>
<dbReference type="InterPro" id="IPR017972">
    <property type="entry name" value="Cyt_P450_CS"/>
</dbReference>
<keyword evidence="7 12" id="KW-0560">Oxidoreductase</keyword>
<evidence type="ECO:0000256" key="8">
    <source>
        <dbReference type="ARBA" id="ARBA00023004"/>
    </source>
</evidence>
<keyword evidence="3 11" id="KW-0349">Heme</keyword>
<evidence type="ECO:0000256" key="4">
    <source>
        <dbReference type="ARBA" id="ARBA00022692"/>
    </source>
</evidence>
<feature type="transmembrane region" description="Helical" evidence="13">
    <location>
        <begin position="6"/>
        <end position="30"/>
    </location>
</feature>
<evidence type="ECO:0000256" key="12">
    <source>
        <dbReference type="RuleBase" id="RU000461"/>
    </source>
</evidence>
<dbReference type="PRINTS" id="PR00385">
    <property type="entry name" value="P450"/>
</dbReference>
<dbReference type="GO" id="GO:0004497">
    <property type="term" value="F:monooxygenase activity"/>
    <property type="evidence" value="ECO:0007669"/>
    <property type="project" value="UniProtKB-KW"/>
</dbReference>
<name>A0A9J5YCL4_SOLCO</name>
<comment type="subcellular location">
    <subcellularLocation>
        <location evidence="1">Membrane</location>
    </subcellularLocation>
</comment>
<dbReference type="OrthoDB" id="1470350at2759"/>
<keyword evidence="15" id="KW-1185">Reference proteome</keyword>
<dbReference type="Pfam" id="PF00067">
    <property type="entry name" value="p450"/>
    <property type="match status" value="1"/>
</dbReference>
<evidence type="ECO:0000256" key="1">
    <source>
        <dbReference type="ARBA" id="ARBA00004370"/>
    </source>
</evidence>
<feature type="binding site" description="axial binding residue" evidence="11">
    <location>
        <position position="462"/>
    </location>
    <ligand>
        <name>heme</name>
        <dbReference type="ChEBI" id="CHEBI:30413"/>
    </ligand>
    <ligandPart>
        <name>Fe</name>
        <dbReference type="ChEBI" id="CHEBI:18248"/>
    </ligandPart>
</feature>
<evidence type="ECO:0000256" key="5">
    <source>
        <dbReference type="ARBA" id="ARBA00022723"/>
    </source>
</evidence>
<proteinExistence type="inferred from homology"/>
<organism evidence="14 15">
    <name type="scientific">Solanum commersonii</name>
    <name type="common">Commerson's wild potato</name>
    <name type="synonym">Commerson's nightshade</name>
    <dbReference type="NCBI Taxonomy" id="4109"/>
    <lineage>
        <taxon>Eukaryota</taxon>
        <taxon>Viridiplantae</taxon>
        <taxon>Streptophyta</taxon>
        <taxon>Embryophyta</taxon>
        <taxon>Tracheophyta</taxon>
        <taxon>Spermatophyta</taxon>
        <taxon>Magnoliopsida</taxon>
        <taxon>eudicotyledons</taxon>
        <taxon>Gunneridae</taxon>
        <taxon>Pentapetalae</taxon>
        <taxon>asterids</taxon>
        <taxon>lamiids</taxon>
        <taxon>Solanales</taxon>
        <taxon>Solanaceae</taxon>
        <taxon>Solanoideae</taxon>
        <taxon>Solaneae</taxon>
        <taxon>Solanum</taxon>
    </lineage>
</organism>
<gene>
    <name evidence="14" type="ORF">H5410_038544</name>
</gene>
<dbReference type="GO" id="GO:0005506">
    <property type="term" value="F:iron ion binding"/>
    <property type="evidence" value="ECO:0007669"/>
    <property type="project" value="InterPro"/>
</dbReference>
<dbReference type="PROSITE" id="PS00086">
    <property type="entry name" value="CYTOCHROME_P450"/>
    <property type="match status" value="1"/>
</dbReference>
<dbReference type="AlphaFoldDB" id="A0A9J5YCL4"/>
<comment type="caution">
    <text evidence="14">The sequence shown here is derived from an EMBL/GenBank/DDBJ whole genome shotgun (WGS) entry which is preliminary data.</text>
</comment>
<evidence type="ECO:0000313" key="15">
    <source>
        <dbReference type="Proteomes" id="UP000824120"/>
    </source>
</evidence>
<evidence type="ECO:0000256" key="11">
    <source>
        <dbReference type="PIRSR" id="PIRSR602401-1"/>
    </source>
</evidence>
<dbReference type="SUPFAM" id="SSF48264">
    <property type="entry name" value="Cytochrome P450"/>
    <property type="match status" value="1"/>
</dbReference>
<dbReference type="GO" id="GO:0016705">
    <property type="term" value="F:oxidoreductase activity, acting on paired donors, with incorporation or reduction of molecular oxygen"/>
    <property type="evidence" value="ECO:0007669"/>
    <property type="project" value="InterPro"/>
</dbReference>